<dbReference type="SUPFAM" id="SSF48371">
    <property type="entry name" value="ARM repeat"/>
    <property type="match status" value="1"/>
</dbReference>
<dbReference type="OrthoDB" id="10263597at2759"/>
<evidence type="ECO:0000313" key="9">
    <source>
        <dbReference type="EMBL" id="KAG6736116.1"/>
    </source>
</evidence>
<protein>
    <recommendedName>
        <fullName evidence="11">Nucleolar complex protein 3 homolog</fullName>
    </recommendedName>
</protein>
<feature type="region of interest" description="Disordered" evidence="6">
    <location>
        <begin position="772"/>
        <end position="810"/>
    </location>
</feature>
<evidence type="ECO:0000256" key="3">
    <source>
        <dbReference type="ARBA" id="ARBA00023054"/>
    </source>
</evidence>
<dbReference type="Pfam" id="PF03914">
    <property type="entry name" value="CBF"/>
    <property type="match status" value="1"/>
</dbReference>
<reference evidence="9" key="1">
    <citation type="journal article" date="2020" name="bioRxiv">
        <title>Hybrid origin of Populus tomentosa Carr. identified through genome sequencing and phylogenomic analysis.</title>
        <authorList>
            <person name="An X."/>
            <person name="Gao K."/>
            <person name="Chen Z."/>
            <person name="Li J."/>
            <person name="Yang X."/>
            <person name="Yang X."/>
            <person name="Zhou J."/>
            <person name="Guo T."/>
            <person name="Zhao T."/>
            <person name="Huang S."/>
            <person name="Miao D."/>
            <person name="Khan W.U."/>
            <person name="Rao P."/>
            <person name="Ye M."/>
            <person name="Lei B."/>
            <person name="Liao W."/>
            <person name="Wang J."/>
            <person name="Ji L."/>
            <person name="Li Y."/>
            <person name="Guo B."/>
            <person name="Mustafa N.S."/>
            <person name="Li S."/>
            <person name="Yun Q."/>
            <person name="Keller S.R."/>
            <person name="Mao J."/>
            <person name="Zhang R."/>
            <person name="Strauss S.H."/>
        </authorList>
    </citation>
    <scope>NUCLEOTIDE SEQUENCE</scope>
    <source>
        <strain evidence="9">GM15</strain>
        <tissue evidence="9">Leaf</tissue>
    </source>
</reference>
<evidence type="ECO:0000256" key="6">
    <source>
        <dbReference type="SAM" id="MobiDB-lite"/>
    </source>
</evidence>
<feature type="region of interest" description="Disordered" evidence="6">
    <location>
        <begin position="118"/>
        <end position="137"/>
    </location>
</feature>
<proteinExistence type="inferred from homology"/>
<dbReference type="AlphaFoldDB" id="A0A8X8BVI8"/>
<evidence type="ECO:0000256" key="2">
    <source>
        <dbReference type="ARBA" id="ARBA00007797"/>
    </source>
</evidence>
<accession>A0A8X8BVI8</accession>
<dbReference type="GO" id="GO:0006270">
    <property type="term" value="P:DNA replication initiation"/>
    <property type="evidence" value="ECO:0007669"/>
    <property type="project" value="TreeGrafter"/>
</dbReference>
<evidence type="ECO:0000256" key="4">
    <source>
        <dbReference type="ARBA" id="ARBA00023242"/>
    </source>
</evidence>
<evidence type="ECO:0000259" key="8">
    <source>
        <dbReference type="Pfam" id="PF07540"/>
    </source>
</evidence>
<comment type="subcellular location">
    <subcellularLocation>
        <location evidence="1">Nucleus</location>
        <location evidence="1">Nucleolus</location>
    </subcellularLocation>
</comment>
<dbReference type="InterPro" id="IPR016903">
    <property type="entry name" value="Nucleolar_cplx-assoc_3"/>
</dbReference>
<dbReference type="GO" id="GO:0003682">
    <property type="term" value="F:chromatin binding"/>
    <property type="evidence" value="ECO:0007669"/>
    <property type="project" value="TreeGrafter"/>
</dbReference>
<feature type="domain" description="Nucleolar complex-associated protein 3 N-terminal" evidence="8">
    <location>
        <begin position="193"/>
        <end position="283"/>
    </location>
</feature>
<dbReference type="PANTHER" id="PTHR14428:SF5">
    <property type="entry name" value="NUCLEOLAR COMPLEX PROTEIN 3 HOMOLOG"/>
    <property type="match status" value="1"/>
</dbReference>
<feature type="region of interest" description="Disordered" evidence="6">
    <location>
        <begin position="395"/>
        <end position="431"/>
    </location>
</feature>
<evidence type="ECO:0000256" key="5">
    <source>
        <dbReference type="SAM" id="Coils"/>
    </source>
</evidence>
<dbReference type="InterPro" id="IPR016024">
    <property type="entry name" value="ARM-type_fold"/>
</dbReference>
<keyword evidence="10" id="KW-1185">Reference proteome</keyword>
<feature type="coiled-coil region" evidence="5">
    <location>
        <begin position="67"/>
        <end position="100"/>
    </location>
</feature>
<dbReference type="Proteomes" id="UP000886885">
    <property type="component" value="Unassembled WGS sequence"/>
</dbReference>
<evidence type="ECO:0000259" key="7">
    <source>
        <dbReference type="Pfam" id="PF03914"/>
    </source>
</evidence>
<dbReference type="EMBL" id="JAAWWB010001335">
    <property type="protein sequence ID" value="KAG6736116.1"/>
    <property type="molecule type" value="Genomic_DNA"/>
</dbReference>
<dbReference type="Pfam" id="PF07540">
    <property type="entry name" value="NOC3p"/>
    <property type="match status" value="1"/>
</dbReference>
<feature type="region of interest" description="Disordered" evidence="6">
    <location>
        <begin position="1"/>
        <end position="21"/>
    </location>
</feature>
<sequence>MGKKNKQKIILPPELPPEVPDDEIEVSDEDLQFVNENLDYAGFVSGLDTTSITKHVTRVADLKEDALERLYERRLQKKKLKEKEEEEKEKENRVEVDRVDALPVKSLDGQVYYRTLAEKKGGDGGEEDDGGGDKGIVRLTKTERRAKLKKSKKEAKKLGKQVENTEQVEATPQVAVLAEVKEDLTAEATFETKKRKLAELGIALLADPESNIKSLKEMLQFCLDDDDAIIKLGLLSLLAVFKDIIPGYRIRLPTEKELEMKVSKEVKKMRFYESTLLSVYKAYLQKLVLLEKKSKFQHVAVRCICTLLEAVPHFNFRESLLAAVVKNIGSQDDVIRKLSCSAIKSIFVNEGKHGGAATVEAVELIADHVKALNCQLHPDSVEVFMSLSFHEDLRKPEEPDKESKVKYKKNRKRKNVEEPSQLQESDRKRSKKELMAKMREEVTADYKSAVFTPDVKEQRKMQSDMLSAVFETYFRILKHVMQSTAVSSQANSTSVAGESGAHPLLAPCLNGLGKFTHFIDLDYIGDLMNYLKKLAAGGSSPDNSSEKCAKGLTVSERLQCCIVAFKVMRSNLDALNVDLQGFFVQLYNLILEYRPGRSVLCMLDSKTLLWKLYAISVSLRALIKDQGEVLVEALKIMLFEDRQHDMQKAAAFVKRLATFSLCFGSAESMAALVTLKQLLQKNVKCRNLLENDAGGGSVSGSIAKYQPYATDPNLSGALASVLWELNLLCKHYQPAISTIALSISTMSTSHNQVYLASTSPQQAFRDLSLEQESFNPKPDLRKSNNKRKRGNGPSRLASIEENVNRTGSLDEDELGKKLSDHFSLLRDFKKSEKLRTELDRTTSALQLYEEYKKQKKKTARRGIKIGGKGV</sequence>
<keyword evidence="4" id="KW-0539">Nucleus</keyword>
<evidence type="ECO:0000256" key="1">
    <source>
        <dbReference type="ARBA" id="ARBA00004604"/>
    </source>
</evidence>
<feature type="compositionally biased region" description="Basic and acidic residues" evidence="6">
    <location>
        <begin position="395"/>
        <end position="405"/>
    </location>
</feature>
<name>A0A8X8BVI8_POPTO</name>
<evidence type="ECO:0000313" key="10">
    <source>
        <dbReference type="Proteomes" id="UP000886885"/>
    </source>
</evidence>
<feature type="domain" description="CCAAT-binding factor" evidence="7">
    <location>
        <begin position="558"/>
        <end position="740"/>
    </location>
</feature>
<keyword evidence="3 5" id="KW-0175">Coiled coil</keyword>
<comment type="similarity">
    <text evidence="2">Belongs to the CBF/MAK21 family.</text>
</comment>
<gene>
    <name evidence="9" type="ORF">POTOM_061180</name>
</gene>
<dbReference type="PANTHER" id="PTHR14428">
    <property type="entry name" value="NUCLEOLAR COMPLEX PROTEIN 3"/>
    <property type="match status" value="1"/>
</dbReference>
<organism evidence="9 10">
    <name type="scientific">Populus tomentosa</name>
    <name type="common">Chinese white poplar</name>
    <dbReference type="NCBI Taxonomy" id="118781"/>
    <lineage>
        <taxon>Eukaryota</taxon>
        <taxon>Viridiplantae</taxon>
        <taxon>Streptophyta</taxon>
        <taxon>Embryophyta</taxon>
        <taxon>Tracheophyta</taxon>
        <taxon>Spermatophyta</taxon>
        <taxon>Magnoliopsida</taxon>
        <taxon>eudicotyledons</taxon>
        <taxon>Gunneridae</taxon>
        <taxon>Pentapetalae</taxon>
        <taxon>rosids</taxon>
        <taxon>fabids</taxon>
        <taxon>Malpighiales</taxon>
        <taxon>Salicaceae</taxon>
        <taxon>Saliceae</taxon>
        <taxon>Populus</taxon>
    </lineage>
</organism>
<comment type="caution">
    <text evidence="9">The sequence shown here is derived from an EMBL/GenBank/DDBJ whole genome shotgun (WGS) entry which is preliminary data.</text>
</comment>
<dbReference type="InterPro" id="IPR005612">
    <property type="entry name" value="CCAAT-binding_factor"/>
</dbReference>
<evidence type="ECO:0008006" key="11">
    <source>
        <dbReference type="Google" id="ProtNLM"/>
    </source>
</evidence>
<dbReference type="InterPro" id="IPR011501">
    <property type="entry name" value="Noc3_N"/>
</dbReference>
<dbReference type="GO" id="GO:0005730">
    <property type="term" value="C:nucleolus"/>
    <property type="evidence" value="ECO:0007669"/>
    <property type="project" value="UniProtKB-SubCell"/>
</dbReference>